<keyword evidence="4" id="KW-1185">Reference proteome</keyword>
<reference evidence="3 4" key="1">
    <citation type="submission" date="2016-10" db="EMBL/GenBank/DDBJ databases">
        <authorList>
            <person name="Varghese N."/>
            <person name="Submissions S."/>
        </authorList>
    </citation>
    <scope>NUCLEOTIDE SEQUENCE [LARGE SCALE GENOMIC DNA]</scope>
    <source>
        <strain evidence="3 4">DSM 16525</strain>
    </source>
</reference>
<dbReference type="Pfam" id="PF10011">
    <property type="entry name" value="DUF2254"/>
    <property type="match status" value="1"/>
</dbReference>
<feature type="transmembrane region" description="Helical" evidence="1">
    <location>
        <begin position="158"/>
        <end position="178"/>
    </location>
</feature>
<organism evidence="2 5">
    <name type="scientific">Myxococcus fulvus</name>
    <dbReference type="NCBI Taxonomy" id="33"/>
    <lineage>
        <taxon>Bacteria</taxon>
        <taxon>Pseudomonadati</taxon>
        <taxon>Myxococcota</taxon>
        <taxon>Myxococcia</taxon>
        <taxon>Myxococcales</taxon>
        <taxon>Cystobacterineae</taxon>
        <taxon>Myxococcaceae</taxon>
        <taxon>Myxococcus</taxon>
    </lineage>
</organism>
<accession>A0A511T1C4</accession>
<feature type="transmembrane region" description="Helical" evidence="1">
    <location>
        <begin position="124"/>
        <end position="146"/>
    </location>
</feature>
<gene>
    <name evidence="2" type="ORF">MFU01_29810</name>
    <name evidence="3" type="ORF">SAMN05443572_10130</name>
</gene>
<feature type="transmembrane region" description="Helical" evidence="1">
    <location>
        <begin position="80"/>
        <end position="103"/>
    </location>
</feature>
<sequence>MGGAQAFARAEARLGRGMRARPREALPLRGRVRHQSWIPPVVGAALGAGLGVLLVEPSPALPHLLTGAAWQATAAEARGMLSAVLGIALTSLSIVLSLSMLVVQNAAGQYSPRLLRLYLHGTGVRVVIPVFVATSVFCLVAAHEFGFVSGQERMPRPALALAMLLLIVCEGALVFQVLQTFQLMRVENLVRRVRQETLTVARELERFREGDLEAPPPARVRAAVAMPLRSPGDGFIAAVDAKALLEVATTKRWVIHLERAIGEPVIRGEQVGQVEVEPARGAPSRRELVEAVGRAIRLDHWRDEDRDIALGVRQLVDVALKALSPGVNDPYTAVEALDQLTFLLCELSPMRLGPRVLADDAGTPRVFLHGPTLRDYLASVADPLLRYGASEPAVALRLMRLAAAVGQRARDAEDRSAARELLGSIPTVAQRAAGQGVGVSPLLQRHAEALERALDGGPMPPLPAIGF</sequence>
<evidence type="ECO:0000313" key="4">
    <source>
        <dbReference type="Proteomes" id="UP000183760"/>
    </source>
</evidence>
<keyword evidence="1" id="KW-0472">Membrane</keyword>
<dbReference type="Proteomes" id="UP000183760">
    <property type="component" value="Unassembled WGS sequence"/>
</dbReference>
<dbReference type="OrthoDB" id="2955631at2"/>
<evidence type="ECO:0000313" key="3">
    <source>
        <dbReference type="EMBL" id="SES74352.1"/>
    </source>
</evidence>
<name>A0A511T1C4_MYXFU</name>
<protein>
    <submittedName>
        <fullName evidence="3">Uncharacterized membrane protein</fullName>
    </submittedName>
</protein>
<evidence type="ECO:0000313" key="2">
    <source>
        <dbReference type="EMBL" id="GEN07944.1"/>
    </source>
</evidence>
<reference evidence="2 5" key="2">
    <citation type="submission" date="2019-07" db="EMBL/GenBank/DDBJ databases">
        <title>Whole genome shotgun sequence of Myxococcus fulvus NBRC 100333.</title>
        <authorList>
            <person name="Hosoyama A."/>
            <person name="Uohara A."/>
            <person name="Ohji S."/>
            <person name="Ichikawa N."/>
        </authorList>
    </citation>
    <scope>NUCLEOTIDE SEQUENCE [LARGE SCALE GENOMIC DNA]</scope>
    <source>
        <strain evidence="2 5">NBRC 100333</strain>
    </source>
</reference>
<dbReference type="Proteomes" id="UP000321514">
    <property type="component" value="Unassembled WGS sequence"/>
</dbReference>
<keyword evidence="1" id="KW-0812">Transmembrane</keyword>
<evidence type="ECO:0000256" key="1">
    <source>
        <dbReference type="SAM" id="Phobius"/>
    </source>
</evidence>
<dbReference type="EMBL" id="FOIB01000001">
    <property type="protein sequence ID" value="SES74352.1"/>
    <property type="molecule type" value="Genomic_DNA"/>
</dbReference>
<dbReference type="EMBL" id="BJXR01000026">
    <property type="protein sequence ID" value="GEN07944.1"/>
    <property type="molecule type" value="Genomic_DNA"/>
</dbReference>
<evidence type="ECO:0000313" key="5">
    <source>
        <dbReference type="Proteomes" id="UP000321514"/>
    </source>
</evidence>
<dbReference type="AlphaFoldDB" id="A0A511T1C4"/>
<comment type="caution">
    <text evidence="2">The sequence shown here is derived from an EMBL/GenBank/DDBJ whole genome shotgun (WGS) entry which is preliminary data.</text>
</comment>
<keyword evidence="1" id="KW-1133">Transmembrane helix</keyword>
<dbReference type="InterPro" id="IPR018723">
    <property type="entry name" value="DUF2254_membrane"/>
</dbReference>
<proteinExistence type="predicted"/>